<dbReference type="InterPro" id="IPR040079">
    <property type="entry name" value="Glutathione_S-Trfase"/>
</dbReference>
<dbReference type="GO" id="GO:0004364">
    <property type="term" value="F:glutathione transferase activity"/>
    <property type="evidence" value="ECO:0007669"/>
    <property type="project" value="UniProtKB-EC"/>
</dbReference>
<organism evidence="8 9">
    <name type="scientific">Fusarium redolens</name>
    <dbReference type="NCBI Taxonomy" id="48865"/>
    <lineage>
        <taxon>Eukaryota</taxon>
        <taxon>Fungi</taxon>
        <taxon>Dikarya</taxon>
        <taxon>Ascomycota</taxon>
        <taxon>Pezizomycotina</taxon>
        <taxon>Sordariomycetes</taxon>
        <taxon>Hypocreomycetidae</taxon>
        <taxon>Hypocreales</taxon>
        <taxon>Nectriaceae</taxon>
        <taxon>Fusarium</taxon>
        <taxon>Fusarium redolens species complex</taxon>
    </lineage>
</organism>
<dbReference type="GO" id="GO:0006749">
    <property type="term" value="P:glutathione metabolic process"/>
    <property type="evidence" value="ECO:0007669"/>
    <property type="project" value="TreeGrafter"/>
</dbReference>
<dbReference type="Gene3D" id="1.20.1050.10">
    <property type="match status" value="1"/>
</dbReference>
<dbReference type="Proteomes" id="UP000720189">
    <property type="component" value="Unassembled WGS sequence"/>
</dbReference>
<dbReference type="PROSITE" id="PS50404">
    <property type="entry name" value="GST_NTER"/>
    <property type="match status" value="1"/>
</dbReference>
<evidence type="ECO:0000313" key="8">
    <source>
        <dbReference type="EMBL" id="KAH7233881.1"/>
    </source>
</evidence>
<dbReference type="SUPFAM" id="SSF52833">
    <property type="entry name" value="Thioredoxin-like"/>
    <property type="match status" value="1"/>
</dbReference>
<dbReference type="FunFam" id="3.40.30.10:FF:000039">
    <property type="entry name" value="Glutathione S-transferase domain"/>
    <property type="match status" value="1"/>
</dbReference>
<dbReference type="GO" id="GO:0005737">
    <property type="term" value="C:cytoplasm"/>
    <property type="evidence" value="ECO:0007669"/>
    <property type="project" value="TreeGrafter"/>
</dbReference>
<evidence type="ECO:0000256" key="3">
    <source>
        <dbReference type="ARBA" id="ARBA00022679"/>
    </source>
</evidence>
<comment type="similarity">
    <text evidence="1 5">Belongs to the GST superfamily.</text>
</comment>
<sequence length="216" mass="25138">MTVTLYGSRQSTGTQRVLLVLYELNITDYRLSNVDMQKGDHHDPTYVQNLHPFGRLPVLDDNDTRLFESRAICQYLVAKYGRGSALDTRAEQTFAELAAYEQTASVEYSYFDPAMKSLAYENIFKKFMGHGDPDKEEVEKQKTLLVKVLDHYEKVTSDREYLMGNQFSLVDLYHMPWVHFLSNLGLQDEISSRPWLSAWWKRVSSRPSWKHLMVSP</sequence>
<dbReference type="EMBL" id="JAGMUX010000018">
    <property type="protein sequence ID" value="KAH7233881.1"/>
    <property type="molecule type" value="Genomic_DNA"/>
</dbReference>
<feature type="domain" description="GST C-terminal" evidence="7">
    <location>
        <begin position="93"/>
        <end position="216"/>
    </location>
</feature>
<proteinExistence type="inferred from homology"/>
<comment type="caution">
    <text evidence="8">The sequence shown here is derived from an EMBL/GenBank/DDBJ whole genome shotgun (WGS) entry which is preliminary data.</text>
</comment>
<dbReference type="PANTHER" id="PTHR43900">
    <property type="entry name" value="GLUTATHIONE S-TRANSFERASE RHO"/>
    <property type="match status" value="1"/>
</dbReference>
<dbReference type="PROSITE" id="PS50405">
    <property type="entry name" value="GST_CTER"/>
    <property type="match status" value="1"/>
</dbReference>
<dbReference type="Pfam" id="PF02798">
    <property type="entry name" value="GST_N"/>
    <property type="match status" value="1"/>
</dbReference>
<dbReference type="SFLD" id="SFLDS00019">
    <property type="entry name" value="Glutathione_Transferase_(cytos"/>
    <property type="match status" value="1"/>
</dbReference>
<keyword evidence="9" id="KW-1185">Reference proteome</keyword>
<dbReference type="SUPFAM" id="SSF47616">
    <property type="entry name" value="GST C-terminal domain-like"/>
    <property type="match status" value="1"/>
</dbReference>
<dbReference type="Pfam" id="PF00043">
    <property type="entry name" value="GST_C"/>
    <property type="match status" value="1"/>
</dbReference>
<dbReference type="InterPro" id="IPR004046">
    <property type="entry name" value="GST_C"/>
</dbReference>
<evidence type="ECO:0000256" key="5">
    <source>
        <dbReference type="RuleBase" id="RU003494"/>
    </source>
</evidence>
<dbReference type="InterPro" id="IPR004045">
    <property type="entry name" value="Glutathione_S-Trfase_N"/>
</dbReference>
<reference evidence="8" key="1">
    <citation type="journal article" date="2021" name="Nat. Commun.">
        <title>Genetic determinants of endophytism in the Arabidopsis root mycobiome.</title>
        <authorList>
            <person name="Mesny F."/>
            <person name="Miyauchi S."/>
            <person name="Thiergart T."/>
            <person name="Pickel B."/>
            <person name="Atanasova L."/>
            <person name="Karlsson M."/>
            <person name="Huettel B."/>
            <person name="Barry K.W."/>
            <person name="Haridas S."/>
            <person name="Chen C."/>
            <person name="Bauer D."/>
            <person name="Andreopoulos W."/>
            <person name="Pangilinan J."/>
            <person name="LaButti K."/>
            <person name="Riley R."/>
            <person name="Lipzen A."/>
            <person name="Clum A."/>
            <person name="Drula E."/>
            <person name="Henrissat B."/>
            <person name="Kohler A."/>
            <person name="Grigoriev I.V."/>
            <person name="Martin F.M."/>
            <person name="Hacquard S."/>
        </authorList>
    </citation>
    <scope>NUCLEOTIDE SEQUENCE</scope>
    <source>
        <strain evidence="8">MPI-CAGE-AT-0023</strain>
    </source>
</reference>
<evidence type="ECO:0000256" key="4">
    <source>
        <dbReference type="ARBA" id="ARBA00047960"/>
    </source>
</evidence>
<dbReference type="PANTHER" id="PTHR43900:SF3">
    <property type="entry name" value="GLUTATHIONE S-TRANSFERASE RHO"/>
    <property type="match status" value="1"/>
</dbReference>
<keyword evidence="3" id="KW-0808">Transferase</keyword>
<name>A0A9P9G7D8_FUSRE</name>
<accession>A0A9P9G7D8</accession>
<dbReference type="OrthoDB" id="249703at2759"/>
<dbReference type="RefSeq" id="XP_046044226.1">
    <property type="nucleotide sequence ID" value="XM_046193955.1"/>
</dbReference>
<dbReference type="GeneID" id="70223909"/>
<dbReference type="InterPro" id="IPR036249">
    <property type="entry name" value="Thioredoxin-like_sf"/>
</dbReference>
<gene>
    <name evidence="8" type="ORF">BKA55DRAFT_580439</name>
</gene>
<comment type="catalytic activity">
    <reaction evidence="4">
        <text>RX + glutathione = an S-substituted glutathione + a halide anion + H(+)</text>
        <dbReference type="Rhea" id="RHEA:16437"/>
        <dbReference type="ChEBI" id="CHEBI:15378"/>
        <dbReference type="ChEBI" id="CHEBI:16042"/>
        <dbReference type="ChEBI" id="CHEBI:17792"/>
        <dbReference type="ChEBI" id="CHEBI:57925"/>
        <dbReference type="ChEBI" id="CHEBI:90779"/>
        <dbReference type="EC" id="2.5.1.18"/>
    </reaction>
</comment>
<dbReference type="EC" id="2.5.1.18" evidence="2"/>
<dbReference type="GO" id="GO:0043295">
    <property type="term" value="F:glutathione binding"/>
    <property type="evidence" value="ECO:0007669"/>
    <property type="project" value="TreeGrafter"/>
</dbReference>
<evidence type="ECO:0000259" key="7">
    <source>
        <dbReference type="PROSITE" id="PS50405"/>
    </source>
</evidence>
<dbReference type="AlphaFoldDB" id="A0A9P9G7D8"/>
<dbReference type="InterPro" id="IPR036282">
    <property type="entry name" value="Glutathione-S-Trfase_C_sf"/>
</dbReference>
<protein>
    <recommendedName>
        <fullName evidence="2">glutathione transferase</fullName>
        <ecNumber evidence="2">2.5.1.18</ecNumber>
    </recommendedName>
</protein>
<evidence type="ECO:0000259" key="6">
    <source>
        <dbReference type="PROSITE" id="PS50404"/>
    </source>
</evidence>
<evidence type="ECO:0000256" key="2">
    <source>
        <dbReference type="ARBA" id="ARBA00012452"/>
    </source>
</evidence>
<evidence type="ECO:0000313" key="9">
    <source>
        <dbReference type="Proteomes" id="UP000720189"/>
    </source>
</evidence>
<dbReference type="Gene3D" id="3.40.30.10">
    <property type="entry name" value="Glutaredoxin"/>
    <property type="match status" value="1"/>
</dbReference>
<feature type="domain" description="GST N-terminal" evidence="6">
    <location>
        <begin position="1"/>
        <end position="84"/>
    </location>
</feature>
<evidence type="ECO:0000256" key="1">
    <source>
        <dbReference type="ARBA" id="ARBA00007409"/>
    </source>
</evidence>
<dbReference type="InterPro" id="IPR010987">
    <property type="entry name" value="Glutathione-S-Trfase_C-like"/>
</dbReference>
<dbReference type="SFLD" id="SFLDG00358">
    <property type="entry name" value="Main_(cytGST)"/>
    <property type="match status" value="1"/>
</dbReference>